<dbReference type="Pfam" id="PF02902">
    <property type="entry name" value="Peptidase_C48"/>
    <property type="match status" value="1"/>
</dbReference>
<dbReference type="Gene3D" id="3.40.395.10">
    <property type="entry name" value="Adenoviral Proteinase, Chain A"/>
    <property type="match status" value="1"/>
</dbReference>
<dbReference type="Proteomes" id="UP000030689">
    <property type="component" value="Unassembled WGS sequence"/>
</dbReference>
<dbReference type="Gramene" id="ESQ30832">
    <property type="protein sequence ID" value="ESQ30832"/>
    <property type="gene ID" value="EUTSA_v10012293mg"/>
</dbReference>
<reference evidence="6 7" key="1">
    <citation type="journal article" date="2013" name="Front. Plant Sci.">
        <title>The Reference Genome of the Halophytic Plant Eutrema salsugineum.</title>
        <authorList>
            <person name="Yang R."/>
            <person name="Jarvis D.E."/>
            <person name="Chen H."/>
            <person name="Beilstein M.A."/>
            <person name="Grimwood J."/>
            <person name="Jenkins J."/>
            <person name="Shu S."/>
            <person name="Prochnik S."/>
            <person name="Xin M."/>
            <person name="Ma C."/>
            <person name="Schmutz J."/>
            <person name="Wing R.A."/>
            <person name="Mitchell-Olds T."/>
            <person name="Schumaker K.S."/>
            <person name="Wang X."/>
        </authorList>
    </citation>
    <scope>NUCLEOTIDE SEQUENCE [LARGE SCALE GENOMIC DNA]</scope>
</reference>
<keyword evidence="2" id="KW-0645">Protease</keyword>
<gene>
    <name evidence="6" type="ORF">EUTSA_v10012293mg</name>
</gene>
<dbReference type="GO" id="GO:0008234">
    <property type="term" value="F:cysteine-type peptidase activity"/>
    <property type="evidence" value="ECO:0007669"/>
    <property type="project" value="InterPro"/>
</dbReference>
<protein>
    <recommendedName>
        <fullName evidence="5">Ubiquitin-like protease family profile domain-containing protein</fullName>
    </recommendedName>
</protein>
<dbReference type="InterPro" id="IPR003653">
    <property type="entry name" value="Peptidase_C48_C"/>
</dbReference>
<feature type="compositionally biased region" description="Basic and acidic residues" evidence="4">
    <location>
        <begin position="442"/>
        <end position="455"/>
    </location>
</feature>
<dbReference type="PROSITE" id="PS50600">
    <property type="entry name" value="ULP_PROTEASE"/>
    <property type="match status" value="1"/>
</dbReference>
<evidence type="ECO:0000256" key="4">
    <source>
        <dbReference type="SAM" id="MobiDB-lite"/>
    </source>
</evidence>
<dbReference type="OMA" id="GMSRCEN"/>
<keyword evidence="7" id="KW-1185">Reference proteome</keyword>
<proteinExistence type="inferred from homology"/>
<feature type="domain" description="Ubiquitin-like protease family profile" evidence="5">
    <location>
        <begin position="593"/>
        <end position="801"/>
    </location>
</feature>
<feature type="region of interest" description="Disordered" evidence="4">
    <location>
        <begin position="342"/>
        <end position="362"/>
    </location>
</feature>
<accession>V4KLM2</accession>
<dbReference type="InterPro" id="IPR038765">
    <property type="entry name" value="Papain-like_cys_pep_sf"/>
</dbReference>
<dbReference type="InterPro" id="IPR015410">
    <property type="entry name" value="DUF1985"/>
</dbReference>
<dbReference type="EMBL" id="KI517809">
    <property type="protein sequence ID" value="ESQ30832.1"/>
    <property type="molecule type" value="Genomic_DNA"/>
</dbReference>
<name>V4KLM2_EUTSA</name>
<dbReference type="Pfam" id="PF09331">
    <property type="entry name" value="DUF1985"/>
    <property type="match status" value="1"/>
</dbReference>
<feature type="region of interest" description="Disordered" evidence="4">
    <location>
        <begin position="418"/>
        <end position="493"/>
    </location>
</feature>
<evidence type="ECO:0000259" key="5">
    <source>
        <dbReference type="PROSITE" id="PS50600"/>
    </source>
</evidence>
<evidence type="ECO:0000313" key="6">
    <source>
        <dbReference type="EMBL" id="ESQ30832.1"/>
    </source>
</evidence>
<organism evidence="6 7">
    <name type="scientific">Eutrema salsugineum</name>
    <name type="common">Saltwater cress</name>
    <name type="synonym">Sisymbrium salsugineum</name>
    <dbReference type="NCBI Taxonomy" id="72664"/>
    <lineage>
        <taxon>Eukaryota</taxon>
        <taxon>Viridiplantae</taxon>
        <taxon>Streptophyta</taxon>
        <taxon>Embryophyta</taxon>
        <taxon>Tracheophyta</taxon>
        <taxon>Spermatophyta</taxon>
        <taxon>Magnoliopsida</taxon>
        <taxon>eudicotyledons</taxon>
        <taxon>Gunneridae</taxon>
        <taxon>Pentapetalae</taxon>
        <taxon>rosids</taxon>
        <taxon>malvids</taxon>
        <taxon>Brassicales</taxon>
        <taxon>Brassicaceae</taxon>
        <taxon>Eutremeae</taxon>
        <taxon>Eutrema</taxon>
    </lineage>
</organism>
<feature type="compositionally biased region" description="Basic and acidic residues" evidence="4">
    <location>
        <begin position="342"/>
        <end position="353"/>
    </location>
</feature>
<dbReference type="AlphaFoldDB" id="V4KLM2"/>
<dbReference type="OrthoDB" id="1052998at2759"/>
<keyword evidence="3" id="KW-0378">Hydrolase</keyword>
<dbReference type="KEGG" id="eus:EUTSA_v10012293mg"/>
<dbReference type="PANTHER" id="PTHR48449">
    <property type="entry name" value="DUF1985 DOMAIN-CONTAINING PROTEIN"/>
    <property type="match status" value="1"/>
</dbReference>
<evidence type="ECO:0000313" key="7">
    <source>
        <dbReference type="Proteomes" id="UP000030689"/>
    </source>
</evidence>
<comment type="similarity">
    <text evidence="1">Belongs to the peptidase C48 family.</text>
</comment>
<dbReference type="SUPFAM" id="SSF54001">
    <property type="entry name" value="Cysteine proteinases"/>
    <property type="match status" value="1"/>
</dbReference>
<dbReference type="PANTHER" id="PTHR48449:SF1">
    <property type="entry name" value="DUF1985 DOMAIN-CONTAINING PROTEIN"/>
    <property type="match status" value="1"/>
</dbReference>
<evidence type="ECO:0000256" key="3">
    <source>
        <dbReference type="ARBA" id="ARBA00022801"/>
    </source>
</evidence>
<evidence type="ECO:0000256" key="2">
    <source>
        <dbReference type="ARBA" id="ARBA00022670"/>
    </source>
</evidence>
<evidence type="ECO:0000256" key="1">
    <source>
        <dbReference type="ARBA" id="ARBA00005234"/>
    </source>
</evidence>
<sequence length="851" mass="95834">MASEFPRRLYTKGFEPVPDKSIGYYADDYRLVPALKSALEEDEWEEIYESPLGVFLKFHELDFGWASRLVHHMLTFQIVCKQRYKIWSLIGTTPIRFSLHEFEEITGLNCGYVDDLALTDLALEDDTRAFWELMGVDAKSGPSTTEIIEACSNCSSWSRDDRLRLGYLGIYAGFIVATRPGSSTNVNHARLVMDLEGFKEFPWGRIAFQHLINSVKEKDLSKNIHIERFVQALQVWVYYALPDFAAEFGEPLPNVTEEPPLLAYKGSRGRKNVKANMLKQARIQCCVAKDLADMFPVWDDDEQDPAIVKIVNAIHDPNFRFSKNHWPLEGVLGAHIIKSEAGKRSLPSDESSRKRSRTASASAASFVGDEGVGVVATMKAHFDQCFESFSTKMLNGLDSCEKQIKLLTEKVESVERAVEELTTGSAKHTEEEPIQQQGTGSKKHEGSNSEKDDAPMKANVNVGACESVNAPGDAKGKKAAVNEEEAPEPSICEIDPKTCDVDFDAVALDKNAKAREAAQLVARATSARHRQLAATQKSPFLGNSTAKAIIPSSASHSGRARGYDPFDQTGVRAKHTTLMNFIKSNPAWPKRPRNSSIDWYYTLRTPTKWLADTHMEAYINLLKLRLSKHPEWFVSDRICFLNSMFATVWRHDYEDFKKSEPNADGAGKLLPPGAYSYYTGELPIYCQTKKTWAYDVDSLYSMLHIREDHCVAIWVSFVTKHITVWDSHARTRHASDEQIAEAVEPLAVMIPYLLQTCAPDDDKWRFPYTPFTHSRVPGTEIPQNIQSGDCGVYCLKYIECHALDLPFPPELCDKNMRKIREKMAAEIYDETGCKGHDKLDATGLDVYDRQA</sequence>
<dbReference type="GO" id="GO:0006508">
    <property type="term" value="P:proteolysis"/>
    <property type="evidence" value="ECO:0007669"/>
    <property type="project" value="UniProtKB-KW"/>
</dbReference>